<dbReference type="InterPro" id="IPR035906">
    <property type="entry name" value="MetI-like_sf"/>
</dbReference>
<dbReference type="InterPro" id="IPR000515">
    <property type="entry name" value="MetI-like"/>
</dbReference>
<feature type="transmembrane region" description="Helical" evidence="7">
    <location>
        <begin position="155"/>
        <end position="176"/>
    </location>
</feature>
<evidence type="ECO:0000259" key="8">
    <source>
        <dbReference type="PROSITE" id="PS50928"/>
    </source>
</evidence>
<dbReference type="EMBL" id="JACSPZ010000012">
    <property type="protein sequence ID" value="MBD8038545.1"/>
    <property type="molecule type" value="Genomic_DNA"/>
</dbReference>
<feature type="transmembrane region" description="Helical" evidence="7">
    <location>
        <begin position="220"/>
        <end position="242"/>
    </location>
</feature>
<evidence type="ECO:0000256" key="5">
    <source>
        <dbReference type="ARBA" id="ARBA00022989"/>
    </source>
</evidence>
<dbReference type="Pfam" id="PF00528">
    <property type="entry name" value="BPD_transp_1"/>
    <property type="match status" value="1"/>
</dbReference>
<comment type="similarity">
    <text evidence="7">Belongs to the binding-protein-dependent transport system permease family.</text>
</comment>
<feature type="transmembrane region" description="Helical" evidence="7">
    <location>
        <begin position="39"/>
        <end position="56"/>
    </location>
</feature>
<evidence type="ECO:0000256" key="6">
    <source>
        <dbReference type="ARBA" id="ARBA00023136"/>
    </source>
</evidence>
<dbReference type="Gene3D" id="1.10.3720.10">
    <property type="entry name" value="MetI-like"/>
    <property type="match status" value="1"/>
</dbReference>
<accession>A0ABR8Y2W1</accession>
<organism evidence="9 10">
    <name type="scientific">Solibacillus faecavium</name>
    <dbReference type="NCBI Taxonomy" id="2762221"/>
    <lineage>
        <taxon>Bacteria</taxon>
        <taxon>Bacillati</taxon>
        <taxon>Bacillota</taxon>
        <taxon>Bacilli</taxon>
        <taxon>Bacillales</taxon>
        <taxon>Caryophanaceae</taxon>
        <taxon>Solibacillus</taxon>
    </lineage>
</organism>
<keyword evidence="5 7" id="KW-1133">Transmembrane helix</keyword>
<feature type="transmembrane region" description="Helical" evidence="7">
    <location>
        <begin position="129"/>
        <end position="149"/>
    </location>
</feature>
<dbReference type="PANTHER" id="PTHR30151">
    <property type="entry name" value="ALKANE SULFONATE ABC TRANSPORTER-RELATED, MEMBRANE SUBUNIT"/>
    <property type="match status" value="1"/>
</dbReference>
<evidence type="ECO:0000256" key="4">
    <source>
        <dbReference type="ARBA" id="ARBA00022692"/>
    </source>
</evidence>
<evidence type="ECO:0000313" key="10">
    <source>
        <dbReference type="Proteomes" id="UP000619101"/>
    </source>
</evidence>
<keyword evidence="6 7" id="KW-0472">Membrane</keyword>
<feature type="transmembrane region" description="Helical" evidence="7">
    <location>
        <begin position="91"/>
        <end position="117"/>
    </location>
</feature>
<protein>
    <submittedName>
        <fullName evidence="9">ABC transporter permease</fullName>
    </submittedName>
</protein>
<evidence type="ECO:0000256" key="3">
    <source>
        <dbReference type="ARBA" id="ARBA00022475"/>
    </source>
</evidence>
<proteinExistence type="inferred from homology"/>
<dbReference type="PROSITE" id="PS50928">
    <property type="entry name" value="ABC_TM1"/>
    <property type="match status" value="1"/>
</dbReference>
<dbReference type="CDD" id="cd06261">
    <property type="entry name" value="TM_PBP2"/>
    <property type="match status" value="1"/>
</dbReference>
<feature type="transmembrane region" description="Helical" evidence="7">
    <location>
        <begin position="248"/>
        <end position="268"/>
    </location>
</feature>
<evidence type="ECO:0000256" key="1">
    <source>
        <dbReference type="ARBA" id="ARBA00004651"/>
    </source>
</evidence>
<sequence>MLLLFKYYSRKYGRSLIQVNIEQLQQQYNEKRRQEKRKIFFFQFVILIGLLLFWELTTHFRILDPLIFSSPRAVGSLFITKISDGTLFPHIAITMFETVVGFILGTLFGTLLAISLWSSKTFADVMDPYLVVLNAMPKVAIGPIILVIFGPNMLAVLVMGVLISVIISTLVIFSAFQQVNENYVKVMQLFGASKYETFRHVILPASTPTIISTLKVNVGLSWVGVIVGEFLVSSSGLGYLIISGFQVFNFTLVFLALLIIIVLATIMYKGVEMIERKVLEKQ</sequence>
<comment type="subcellular location">
    <subcellularLocation>
        <location evidence="1 7">Cell membrane</location>
        <topology evidence="1 7">Multi-pass membrane protein</topology>
    </subcellularLocation>
</comment>
<dbReference type="Proteomes" id="UP000619101">
    <property type="component" value="Unassembled WGS sequence"/>
</dbReference>
<keyword evidence="10" id="KW-1185">Reference proteome</keyword>
<keyword evidence="4 7" id="KW-0812">Transmembrane</keyword>
<keyword evidence="3" id="KW-1003">Cell membrane</keyword>
<keyword evidence="2 7" id="KW-0813">Transport</keyword>
<name>A0ABR8Y2W1_9BACL</name>
<evidence type="ECO:0000256" key="2">
    <source>
        <dbReference type="ARBA" id="ARBA00022448"/>
    </source>
</evidence>
<evidence type="ECO:0000256" key="7">
    <source>
        <dbReference type="RuleBase" id="RU363032"/>
    </source>
</evidence>
<dbReference type="RefSeq" id="WP_191701689.1">
    <property type="nucleotide sequence ID" value="NZ_JACSPZ010000012.1"/>
</dbReference>
<reference evidence="9 10" key="1">
    <citation type="submission" date="2020-08" db="EMBL/GenBank/DDBJ databases">
        <title>A Genomic Blueprint of the Chicken Gut Microbiome.</title>
        <authorList>
            <person name="Gilroy R."/>
            <person name="Ravi A."/>
            <person name="Getino M."/>
            <person name="Pursley I."/>
            <person name="Horton D.L."/>
            <person name="Alikhan N.-F."/>
            <person name="Baker D."/>
            <person name="Gharbi K."/>
            <person name="Hall N."/>
            <person name="Watson M."/>
            <person name="Adriaenssens E.M."/>
            <person name="Foster-Nyarko E."/>
            <person name="Jarju S."/>
            <person name="Secka A."/>
            <person name="Antonio M."/>
            <person name="Oren A."/>
            <person name="Chaudhuri R."/>
            <person name="La Ragione R.M."/>
            <person name="Hildebrand F."/>
            <person name="Pallen M.J."/>
        </authorList>
    </citation>
    <scope>NUCLEOTIDE SEQUENCE [LARGE SCALE GENOMIC DNA]</scope>
    <source>
        <strain evidence="9 10">A46</strain>
    </source>
</reference>
<evidence type="ECO:0000313" key="9">
    <source>
        <dbReference type="EMBL" id="MBD8038545.1"/>
    </source>
</evidence>
<feature type="domain" description="ABC transmembrane type-1" evidence="8">
    <location>
        <begin position="87"/>
        <end position="268"/>
    </location>
</feature>
<dbReference type="SUPFAM" id="SSF161098">
    <property type="entry name" value="MetI-like"/>
    <property type="match status" value="1"/>
</dbReference>
<comment type="caution">
    <text evidence="9">The sequence shown here is derived from an EMBL/GenBank/DDBJ whole genome shotgun (WGS) entry which is preliminary data.</text>
</comment>
<dbReference type="PANTHER" id="PTHR30151:SF19">
    <property type="entry name" value="ABC TRANSPORTER PERMEASE"/>
    <property type="match status" value="1"/>
</dbReference>
<gene>
    <name evidence="9" type="ORF">H9635_17510</name>
</gene>